<accession>A0A6A6ZH11</accession>
<evidence type="ECO:0000313" key="2">
    <source>
        <dbReference type="Proteomes" id="UP000799424"/>
    </source>
</evidence>
<feature type="non-terminal residue" evidence="1">
    <location>
        <position position="393"/>
    </location>
</feature>
<reference evidence="1" key="1">
    <citation type="journal article" date="2020" name="Stud. Mycol.">
        <title>101 Dothideomycetes genomes: a test case for predicting lifestyles and emergence of pathogens.</title>
        <authorList>
            <person name="Haridas S."/>
            <person name="Albert R."/>
            <person name="Binder M."/>
            <person name="Bloem J."/>
            <person name="Labutti K."/>
            <person name="Salamov A."/>
            <person name="Andreopoulos B."/>
            <person name="Baker S."/>
            <person name="Barry K."/>
            <person name="Bills G."/>
            <person name="Bluhm B."/>
            <person name="Cannon C."/>
            <person name="Castanera R."/>
            <person name="Culley D."/>
            <person name="Daum C."/>
            <person name="Ezra D."/>
            <person name="Gonzalez J."/>
            <person name="Henrissat B."/>
            <person name="Kuo A."/>
            <person name="Liang C."/>
            <person name="Lipzen A."/>
            <person name="Lutzoni F."/>
            <person name="Magnuson J."/>
            <person name="Mondo S."/>
            <person name="Nolan M."/>
            <person name="Ohm R."/>
            <person name="Pangilinan J."/>
            <person name="Park H.-J."/>
            <person name="Ramirez L."/>
            <person name="Alfaro M."/>
            <person name="Sun H."/>
            <person name="Tritt A."/>
            <person name="Yoshinaga Y."/>
            <person name="Zwiers L.-H."/>
            <person name="Turgeon B."/>
            <person name="Goodwin S."/>
            <person name="Spatafora J."/>
            <person name="Crous P."/>
            <person name="Grigoriev I."/>
        </authorList>
    </citation>
    <scope>NUCLEOTIDE SEQUENCE</scope>
    <source>
        <strain evidence="1">CBS 113818</strain>
    </source>
</reference>
<name>A0A6A6ZH11_9PLEO</name>
<dbReference type="Proteomes" id="UP000799424">
    <property type="component" value="Unassembled WGS sequence"/>
</dbReference>
<dbReference type="AlphaFoldDB" id="A0A6A6ZH11"/>
<dbReference type="EMBL" id="MU006244">
    <property type="protein sequence ID" value="KAF2819487.1"/>
    <property type="molecule type" value="Genomic_DNA"/>
</dbReference>
<protein>
    <submittedName>
        <fullName evidence="1">Uncharacterized protein</fullName>
    </submittedName>
</protein>
<feature type="non-terminal residue" evidence="1">
    <location>
        <position position="1"/>
    </location>
</feature>
<proteinExistence type="predicted"/>
<organism evidence="1 2">
    <name type="scientific">Ophiobolus disseminans</name>
    <dbReference type="NCBI Taxonomy" id="1469910"/>
    <lineage>
        <taxon>Eukaryota</taxon>
        <taxon>Fungi</taxon>
        <taxon>Dikarya</taxon>
        <taxon>Ascomycota</taxon>
        <taxon>Pezizomycotina</taxon>
        <taxon>Dothideomycetes</taxon>
        <taxon>Pleosporomycetidae</taxon>
        <taxon>Pleosporales</taxon>
        <taxon>Pleosporineae</taxon>
        <taxon>Phaeosphaeriaceae</taxon>
        <taxon>Ophiobolus</taxon>
    </lineage>
</organism>
<keyword evidence="2" id="KW-1185">Reference proteome</keyword>
<sequence>ADNQFIVWVAVDEDDERRPVKDSRSTSIHWHRHSNVEGAPWLKPANVKCIEGILGTAFAFSGRTLQALHQGVMTGEILHHRYPYRILYMKSPAAAVEYLGTLDALEKKGIMMWLVAHQDVKPSTWTFAYDTLTHECGSIFPPREEIVWADFKVYDIQAFGRITGEDKAYRPFTCFTGKNDHHCFLSSDATSVLKRSHSCGAGHVRIMKLGKQLETNEEDDTMVDEYYRWMQQEYVPSLVDFGELRVFIATRAGDGKNREPHVVSVIRTVWTDAKYTPLGLSELCKPGKLGGFYCATNVQPQFKWPEYLSLSYEKLTDFALGVYRRLQDSGDKGFQSLAVGGRLDIGIAPDGQQFFVNELTRWYGAHQFALNTQSQPGDKICRTYAKAFAEVLG</sequence>
<evidence type="ECO:0000313" key="1">
    <source>
        <dbReference type="EMBL" id="KAF2819487.1"/>
    </source>
</evidence>
<dbReference type="OrthoDB" id="4789692at2759"/>
<gene>
    <name evidence="1" type="ORF">CC86DRAFT_248873</name>
</gene>